<protein>
    <submittedName>
        <fullName evidence="1 3">Uncharacterized protein</fullName>
    </submittedName>
</protein>
<gene>
    <name evidence="1" type="ORF">HPLM_LOCUS8959</name>
</gene>
<dbReference type="AlphaFoldDB" id="A0A0N4WEB1"/>
<reference evidence="3" key="1">
    <citation type="submission" date="2017-02" db="UniProtKB">
        <authorList>
            <consortium name="WormBaseParasite"/>
        </authorList>
    </citation>
    <scope>IDENTIFICATION</scope>
</reference>
<evidence type="ECO:0000313" key="3">
    <source>
        <dbReference type="WBParaSite" id="HPLM_0000896701-mRNA-1"/>
    </source>
</evidence>
<sequence length="99" mass="11214">MPRGTPPDLTPYSLVKCNYRRFATNIMDGKSIHSRVDSAANNRFINESTWESVVKPQLQSPSLIAHSTSGVRFQFIAQRICTYSFIVSSENVLRLLYST</sequence>
<evidence type="ECO:0000313" key="2">
    <source>
        <dbReference type="Proteomes" id="UP000268014"/>
    </source>
</evidence>
<keyword evidence="2" id="KW-1185">Reference proteome</keyword>
<organism evidence="3">
    <name type="scientific">Haemonchus placei</name>
    <name type="common">Barber's pole worm</name>
    <dbReference type="NCBI Taxonomy" id="6290"/>
    <lineage>
        <taxon>Eukaryota</taxon>
        <taxon>Metazoa</taxon>
        <taxon>Ecdysozoa</taxon>
        <taxon>Nematoda</taxon>
        <taxon>Chromadorea</taxon>
        <taxon>Rhabditida</taxon>
        <taxon>Rhabditina</taxon>
        <taxon>Rhabditomorpha</taxon>
        <taxon>Strongyloidea</taxon>
        <taxon>Trichostrongylidae</taxon>
        <taxon>Haemonchus</taxon>
    </lineage>
</organism>
<dbReference type="EMBL" id="UZAF01016967">
    <property type="protein sequence ID" value="VDO36248.1"/>
    <property type="molecule type" value="Genomic_DNA"/>
</dbReference>
<dbReference type="WBParaSite" id="HPLM_0000896701-mRNA-1">
    <property type="protein sequence ID" value="HPLM_0000896701-mRNA-1"/>
    <property type="gene ID" value="HPLM_0000896701"/>
</dbReference>
<name>A0A0N4WEB1_HAEPC</name>
<proteinExistence type="predicted"/>
<dbReference type="Proteomes" id="UP000268014">
    <property type="component" value="Unassembled WGS sequence"/>
</dbReference>
<accession>A0A0N4WEB1</accession>
<evidence type="ECO:0000313" key="1">
    <source>
        <dbReference type="EMBL" id="VDO36248.1"/>
    </source>
</evidence>
<reference evidence="1 2" key="2">
    <citation type="submission" date="2018-11" db="EMBL/GenBank/DDBJ databases">
        <authorList>
            <consortium name="Pathogen Informatics"/>
        </authorList>
    </citation>
    <scope>NUCLEOTIDE SEQUENCE [LARGE SCALE GENOMIC DNA]</scope>
    <source>
        <strain evidence="1 2">MHpl1</strain>
    </source>
</reference>